<name>A0A1G6B9I8_9BACT</name>
<organism evidence="2 3">
    <name type="scientific">Desulfonatronum thiosulfatophilum</name>
    <dbReference type="NCBI Taxonomy" id="617002"/>
    <lineage>
        <taxon>Bacteria</taxon>
        <taxon>Pseudomonadati</taxon>
        <taxon>Thermodesulfobacteriota</taxon>
        <taxon>Desulfovibrionia</taxon>
        <taxon>Desulfovibrionales</taxon>
        <taxon>Desulfonatronaceae</taxon>
        <taxon>Desulfonatronum</taxon>
    </lineage>
</organism>
<gene>
    <name evidence="2" type="ORF">SAMN05660653_00818</name>
</gene>
<dbReference type="AlphaFoldDB" id="A0A1G6B9I8"/>
<keyword evidence="3" id="KW-1185">Reference proteome</keyword>
<dbReference type="EMBL" id="FMXO01000004">
    <property type="protein sequence ID" value="SDB17274.1"/>
    <property type="molecule type" value="Genomic_DNA"/>
</dbReference>
<protein>
    <submittedName>
        <fullName evidence="2">Uncharacterized protein</fullName>
    </submittedName>
</protein>
<evidence type="ECO:0000256" key="1">
    <source>
        <dbReference type="SAM" id="MobiDB-lite"/>
    </source>
</evidence>
<sequence length="165" mass="18300">MKINPEQTSALKADADRDARKVNKSGERFEDLLFRASRNGASPQDSLSPAVSQPSGPMSPMHLTPTQMLFPVENAPAFQSKAMDTFDNLLSRWENYAHQLSADPQGLRNANGILEEISEQIGTLKANWPQQGSSQPLGPELRGMLDELEVMAVTERIKFNRGDYL</sequence>
<proteinExistence type="predicted"/>
<accession>A0A1G6B9I8</accession>
<feature type="compositionally biased region" description="Basic and acidic residues" evidence="1">
    <location>
        <begin position="13"/>
        <end position="33"/>
    </location>
</feature>
<evidence type="ECO:0000313" key="3">
    <source>
        <dbReference type="Proteomes" id="UP000198771"/>
    </source>
</evidence>
<reference evidence="2 3" key="1">
    <citation type="submission" date="2016-10" db="EMBL/GenBank/DDBJ databases">
        <authorList>
            <person name="de Groot N.N."/>
        </authorList>
    </citation>
    <scope>NUCLEOTIDE SEQUENCE [LARGE SCALE GENOMIC DNA]</scope>
    <source>
        <strain evidence="2 3">ASO4-2</strain>
    </source>
</reference>
<dbReference type="RefSeq" id="WP_092117509.1">
    <property type="nucleotide sequence ID" value="NZ_FMXO01000004.1"/>
</dbReference>
<dbReference type="STRING" id="617002.SAMN05660653_00818"/>
<dbReference type="OrthoDB" id="5518730at2"/>
<evidence type="ECO:0000313" key="2">
    <source>
        <dbReference type="EMBL" id="SDB17274.1"/>
    </source>
</evidence>
<feature type="compositionally biased region" description="Polar residues" evidence="1">
    <location>
        <begin position="39"/>
        <end position="56"/>
    </location>
</feature>
<feature type="compositionally biased region" description="Polar residues" evidence="1">
    <location>
        <begin position="1"/>
        <end position="10"/>
    </location>
</feature>
<feature type="region of interest" description="Disordered" evidence="1">
    <location>
        <begin position="1"/>
        <end position="60"/>
    </location>
</feature>
<dbReference type="Proteomes" id="UP000198771">
    <property type="component" value="Unassembled WGS sequence"/>
</dbReference>